<evidence type="ECO:0000259" key="5">
    <source>
        <dbReference type="Pfam" id="PF05347"/>
    </source>
</evidence>
<evidence type="ECO:0000313" key="6">
    <source>
        <dbReference type="EMBL" id="ROT35275.1"/>
    </source>
</evidence>
<feature type="domain" description="Complex 1 LYR protein" evidence="5">
    <location>
        <begin position="67"/>
        <end position="125"/>
    </location>
</feature>
<keyword evidence="3" id="KW-0143">Chaperone</keyword>
<dbReference type="RefSeq" id="XP_028463081.1">
    <property type="nucleotide sequence ID" value="XM_028610737.1"/>
</dbReference>
<dbReference type="InterPro" id="IPR008011">
    <property type="entry name" value="Complex1_LYR_dom"/>
</dbReference>
<name>A0A3N2PL78_SODAK</name>
<dbReference type="GO" id="GO:0005759">
    <property type="term" value="C:mitochondrial matrix"/>
    <property type="evidence" value="ECO:0007669"/>
    <property type="project" value="UniProtKB-SubCell"/>
</dbReference>
<evidence type="ECO:0000256" key="2">
    <source>
        <dbReference type="ARBA" id="ARBA00023128"/>
    </source>
</evidence>
<dbReference type="CDD" id="cd20268">
    <property type="entry name" value="Complex1_LYR_SDHAF1_LYRM8"/>
    <property type="match status" value="1"/>
</dbReference>
<dbReference type="GeneID" id="39579215"/>
<accession>A0A3N2PL78</accession>
<dbReference type="PANTHER" id="PTHR13675:SF1">
    <property type="entry name" value="SUCCINATE DEHYDROGENASE ASSEMBLY FACTOR 1, MITOCHONDRIAL"/>
    <property type="match status" value="1"/>
</dbReference>
<evidence type="ECO:0000256" key="1">
    <source>
        <dbReference type="ARBA" id="ARBA00004305"/>
    </source>
</evidence>
<keyword evidence="7" id="KW-1185">Reference proteome</keyword>
<dbReference type="InterPro" id="IPR045295">
    <property type="entry name" value="Complex1_LYR_SDHAF1_LYRM8"/>
</dbReference>
<organism evidence="6 7">
    <name type="scientific">Sodiomyces alkalinus (strain CBS 110278 / VKM F-3762 / F11)</name>
    <name type="common">Alkaliphilic filamentous fungus</name>
    <dbReference type="NCBI Taxonomy" id="1314773"/>
    <lineage>
        <taxon>Eukaryota</taxon>
        <taxon>Fungi</taxon>
        <taxon>Dikarya</taxon>
        <taxon>Ascomycota</taxon>
        <taxon>Pezizomycotina</taxon>
        <taxon>Sordariomycetes</taxon>
        <taxon>Hypocreomycetidae</taxon>
        <taxon>Glomerellales</taxon>
        <taxon>Plectosphaerellaceae</taxon>
        <taxon>Sodiomyces</taxon>
    </lineage>
</organism>
<comment type="similarity">
    <text evidence="4">Belongs to the complex I LYR family. SDHAF1 subfamily.</text>
</comment>
<sequence>MTERSTHATGPAFVSSRTILSNFTSSPILPRQAHPFSITYTSKVQSSTYTVHVPMAAGKRALSGLQREVLSLYRQCLRDIRTKPEATQPHFRSFARSEFDKHIAIDKRDFGAIEFLLRKGRRQVEVYAAPGIKDIR</sequence>
<dbReference type="OrthoDB" id="273010at2759"/>
<dbReference type="EMBL" id="ML119061">
    <property type="protein sequence ID" value="ROT35275.1"/>
    <property type="molecule type" value="Genomic_DNA"/>
</dbReference>
<evidence type="ECO:0000313" key="7">
    <source>
        <dbReference type="Proteomes" id="UP000272025"/>
    </source>
</evidence>
<dbReference type="AlphaFoldDB" id="A0A3N2PL78"/>
<gene>
    <name evidence="6" type="ORF">SODALDRAFT_328590</name>
</gene>
<evidence type="ECO:0000256" key="4">
    <source>
        <dbReference type="ARBA" id="ARBA00025715"/>
    </source>
</evidence>
<dbReference type="Pfam" id="PF05347">
    <property type="entry name" value="Complex1_LYR"/>
    <property type="match status" value="1"/>
</dbReference>
<keyword evidence="2" id="KW-0496">Mitochondrion</keyword>
<evidence type="ECO:0000256" key="3">
    <source>
        <dbReference type="ARBA" id="ARBA00023186"/>
    </source>
</evidence>
<dbReference type="PANTHER" id="PTHR13675">
    <property type="entry name" value="LYR MOTIF-CONTAINING PROTEIN 2"/>
    <property type="match status" value="1"/>
</dbReference>
<comment type="subcellular location">
    <subcellularLocation>
        <location evidence="1">Mitochondrion matrix</location>
    </subcellularLocation>
</comment>
<proteinExistence type="inferred from homology"/>
<protein>
    <recommendedName>
        <fullName evidence="5">Complex 1 LYR protein domain-containing protein</fullName>
    </recommendedName>
</protein>
<dbReference type="STRING" id="1314773.A0A3N2PL78"/>
<dbReference type="Proteomes" id="UP000272025">
    <property type="component" value="Unassembled WGS sequence"/>
</dbReference>
<reference evidence="6 7" key="1">
    <citation type="journal article" date="2018" name="Mol. Ecol.">
        <title>The obligate alkalophilic soda-lake fungus Sodiomyces alkalinus has shifted to a protein diet.</title>
        <authorList>
            <person name="Grum-Grzhimaylo A.A."/>
            <person name="Falkoski D.L."/>
            <person name="van den Heuvel J."/>
            <person name="Valero-Jimenez C.A."/>
            <person name="Min B."/>
            <person name="Choi I.G."/>
            <person name="Lipzen A."/>
            <person name="Daum C.G."/>
            <person name="Aanen D.K."/>
            <person name="Tsang A."/>
            <person name="Henrissat B."/>
            <person name="Bilanenko E.N."/>
            <person name="de Vries R.P."/>
            <person name="van Kan J.A.L."/>
            <person name="Grigoriev I.V."/>
            <person name="Debets A.J.M."/>
        </authorList>
    </citation>
    <scope>NUCLEOTIDE SEQUENCE [LARGE SCALE GENOMIC DNA]</scope>
    <source>
        <strain evidence="6 7">F11</strain>
    </source>
</reference>
<dbReference type="GO" id="GO:0034553">
    <property type="term" value="P:mitochondrial respiratory chain complex II assembly"/>
    <property type="evidence" value="ECO:0007669"/>
    <property type="project" value="InterPro"/>
</dbReference>